<evidence type="ECO:0000256" key="4">
    <source>
        <dbReference type="ARBA" id="ARBA00022679"/>
    </source>
</evidence>
<dbReference type="GO" id="GO:0005829">
    <property type="term" value="C:cytosol"/>
    <property type="evidence" value="ECO:0007669"/>
    <property type="project" value="TreeGrafter"/>
</dbReference>
<keyword evidence="5" id="KW-0677">Repeat</keyword>
<dbReference type="EMBL" id="LIAE01009873">
    <property type="protein sequence ID" value="PAV67897.1"/>
    <property type="molecule type" value="Genomic_DNA"/>
</dbReference>
<keyword evidence="6" id="KW-0862">Zinc</keyword>
<evidence type="ECO:0000313" key="10">
    <source>
        <dbReference type="Proteomes" id="UP000218231"/>
    </source>
</evidence>
<keyword evidence="6" id="KW-0863">Zinc-finger</keyword>
<gene>
    <name evidence="9" type="ORF">WR25_24144</name>
</gene>
<dbReference type="InterPro" id="IPR057764">
    <property type="entry name" value="Ubiquitin_PRKD1-3_N"/>
</dbReference>
<dbReference type="AlphaFoldDB" id="A0A2A2K1P5"/>
<comment type="caution">
    <text evidence="9">The sequence shown here is derived from an EMBL/GenBank/DDBJ whole genome shotgun (WGS) entry which is preliminary data.</text>
</comment>
<reference evidence="9 10" key="1">
    <citation type="journal article" date="2017" name="Curr. Biol.">
        <title>Genome architecture and evolution of a unichromosomal asexual nematode.</title>
        <authorList>
            <person name="Fradin H."/>
            <person name="Zegar C."/>
            <person name="Gutwein M."/>
            <person name="Lucas J."/>
            <person name="Kovtun M."/>
            <person name="Corcoran D."/>
            <person name="Baugh L.R."/>
            <person name="Kiontke K."/>
            <person name="Gunsalus K."/>
            <person name="Fitch D.H."/>
            <person name="Piano F."/>
        </authorList>
    </citation>
    <scope>NUCLEOTIDE SEQUENCE [LARGE SCALE GENOMIC DNA]</scope>
    <source>
        <strain evidence="9">PF1309</strain>
    </source>
</reference>
<evidence type="ECO:0000256" key="1">
    <source>
        <dbReference type="ARBA" id="ARBA00004496"/>
    </source>
</evidence>
<accession>A0A2A2K1P5</accession>
<dbReference type="STRING" id="2018661.A0A2A2K1P5"/>
<dbReference type="GO" id="GO:0004674">
    <property type="term" value="F:protein serine/threonine kinase activity"/>
    <property type="evidence" value="ECO:0007669"/>
    <property type="project" value="UniProtKB-KW"/>
</dbReference>
<keyword evidence="4" id="KW-0808">Transferase</keyword>
<dbReference type="Proteomes" id="UP000218231">
    <property type="component" value="Unassembled WGS sequence"/>
</dbReference>
<feature type="domain" description="Serine/threonine-protein kinase D1-3-like ubiquitin-like" evidence="8">
    <location>
        <begin position="77"/>
        <end position="159"/>
    </location>
</feature>
<evidence type="ECO:0000259" key="8">
    <source>
        <dbReference type="Pfam" id="PF25525"/>
    </source>
</evidence>
<dbReference type="PANTHER" id="PTHR22968:SF24">
    <property type="entry name" value="SERINE_THREONINE-PROTEIN KINASE"/>
    <property type="match status" value="1"/>
</dbReference>
<evidence type="ECO:0000313" key="9">
    <source>
        <dbReference type="EMBL" id="PAV67897.1"/>
    </source>
</evidence>
<proteinExistence type="predicted"/>
<name>A0A2A2K1P5_9BILA</name>
<organism evidence="9 10">
    <name type="scientific">Diploscapter pachys</name>
    <dbReference type="NCBI Taxonomy" id="2018661"/>
    <lineage>
        <taxon>Eukaryota</taxon>
        <taxon>Metazoa</taxon>
        <taxon>Ecdysozoa</taxon>
        <taxon>Nematoda</taxon>
        <taxon>Chromadorea</taxon>
        <taxon>Rhabditida</taxon>
        <taxon>Rhabditina</taxon>
        <taxon>Rhabditomorpha</taxon>
        <taxon>Rhabditoidea</taxon>
        <taxon>Rhabditidae</taxon>
        <taxon>Diploscapter</taxon>
    </lineage>
</organism>
<sequence length="165" mass="18042">MDRVLAFLGCAYASAPSQADPSTSIPVPPYLAHSANYSNSNYISSFHSVPIISHPSVSRLSTLSSCSDTSTATMSGLSFQLQSGIHKRSITVDASEISPRDLRNEAYQFIQKLYPAHDCASMQDHILLYKHDLRSINILQLITTSSDVVDGTLVEVVISCELFFI</sequence>
<evidence type="ECO:0000256" key="6">
    <source>
        <dbReference type="ARBA" id="ARBA00022771"/>
    </source>
</evidence>
<keyword evidence="7" id="KW-0418">Kinase</keyword>
<dbReference type="PANTHER" id="PTHR22968">
    <property type="entry name" value="PROTEIN KINASE C, MU"/>
    <property type="match status" value="1"/>
</dbReference>
<keyword evidence="2" id="KW-0963">Cytoplasm</keyword>
<keyword evidence="10" id="KW-1185">Reference proteome</keyword>
<evidence type="ECO:0000256" key="3">
    <source>
        <dbReference type="ARBA" id="ARBA00022527"/>
    </source>
</evidence>
<dbReference type="Pfam" id="PF25525">
    <property type="entry name" value="Ubiquitin_PRKD1_N"/>
    <property type="match status" value="1"/>
</dbReference>
<keyword evidence="3" id="KW-0723">Serine/threonine-protein kinase</keyword>
<evidence type="ECO:0000256" key="7">
    <source>
        <dbReference type="ARBA" id="ARBA00022777"/>
    </source>
</evidence>
<comment type="subcellular location">
    <subcellularLocation>
        <location evidence="1">Cytoplasm</location>
    </subcellularLocation>
</comment>
<dbReference type="GO" id="GO:0035556">
    <property type="term" value="P:intracellular signal transduction"/>
    <property type="evidence" value="ECO:0007669"/>
    <property type="project" value="TreeGrafter"/>
</dbReference>
<keyword evidence="6" id="KW-0479">Metal-binding</keyword>
<evidence type="ECO:0000256" key="2">
    <source>
        <dbReference type="ARBA" id="ARBA00022490"/>
    </source>
</evidence>
<protein>
    <recommendedName>
        <fullName evidence="8">Serine/threonine-protein kinase D1-3-like ubiquitin-like domain-containing protein</fullName>
    </recommendedName>
</protein>
<evidence type="ECO:0000256" key="5">
    <source>
        <dbReference type="ARBA" id="ARBA00022737"/>
    </source>
</evidence>
<dbReference type="GO" id="GO:0008270">
    <property type="term" value="F:zinc ion binding"/>
    <property type="evidence" value="ECO:0007669"/>
    <property type="project" value="UniProtKB-KW"/>
</dbReference>
<dbReference type="OrthoDB" id="74314at2759"/>
<dbReference type="GO" id="GO:0007200">
    <property type="term" value="P:phospholipase C-activating G protein-coupled receptor signaling pathway"/>
    <property type="evidence" value="ECO:0007669"/>
    <property type="project" value="TreeGrafter"/>
</dbReference>